<dbReference type="AlphaFoldDB" id="A0A5N5T6A5"/>
<dbReference type="EMBL" id="SEYY01008377">
    <property type="protein sequence ID" value="KAB7502173.1"/>
    <property type="molecule type" value="Genomic_DNA"/>
</dbReference>
<sequence length="240" mass="28395">MQNISVFYPGWRVRVYASSPDISFLQSIMKNWTFVYFCDIDNLPPPIYTVRFYPVTMWRFAPLGDDQVDVMLSRDLDSEILKREYDAVSEWLNSTNKSLHVMRDHPGHCVTILGGMWGIRVTKPSERRRLKIIRQEMFKSVFNERSTRDDQTYLKIKLWPEFNTDFIAHDSFCCDEYNDSSPFPTRREDGKYVGASIYVDKSQTYKRKKNFCIGVQIWIINYWLIIDDNSFDDVVDVANL</sequence>
<protein>
    <submittedName>
        <fullName evidence="1">Uncharacterized protein</fullName>
    </submittedName>
</protein>
<accession>A0A5N5T6A5</accession>
<proteinExistence type="predicted"/>
<organism evidence="1 2">
    <name type="scientific">Armadillidium nasatum</name>
    <dbReference type="NCBI Taxonomy" id="96803"/>
    <lineage>
        <taxon>Eukaryota</taxon>
        <taxon>Metazoa</taxon>
        <taxon>Ecdysozoa</taxon>
        <taxon>Arthropoda</taxon>
        <taxon>Crustacea</taxon>
        <taxon>Multicrustacea</taxon>
        <taxon>Malacostraca</taxon>
        <taxon>Eumalacostraca</taxon>
        <taxon>Peracarida</taxon>
        <taxon>Isopoda</taxon>
        <taxon>Oniscidea</taxon>
        <taxon>Crinocheta</taxon>
        <taxon>Armadillidiidae</taxon>
        <taxon>Armadillidium</taxon>
    </lineage>
</organism>
<comment type="caution">
    <text evidence="1">The sequence shown here is derived from an EMBL/GenBank/DDBJ whole genome shotgun (WGS) entry which is preliminary data.</text>
</comment>
<gene>
    <name evidence="1" type="ORF">Anas_14474</name>
</gene>
<keyword evidence="2" id="KW-1185">Reference proteome</keyword>
<dbReference type="Proteomes" id="UP000326759">
    <property type="component" value="Unassembled WGS sequence"/>
</dbReference>
<reference evidence="1 2" key="1">
    <citation type="journal article" date="2019" name="PLoS Biol.">
        <title>Sex chromosomes control vertical transmission of feminizing Wolbachia symbionts in an isopod.</title>
        <authorList>
            <person name="Becking T."/>
            <person name="Chebbi M.A."/>
            <person name="Giraud I."/>
            <person name="Moumen B."/>
            <person name="Laverre T."/>
            <person name="Caubet Y."/>
            <person name="Peccoud J."/>
            <person name="Gilbert C."/>
            <person name="Cordaux R."/>
        </authorList>
    </citation>
    <scope>NUCLEOTIDE SEQUENCE [LARGE SCALE GENOMIC DNA]</scope>
    <source>
        <strain evidence="1">ANa2</strain>
        <tissue evidence="1">Whole body excluding digestive tract and cuticle</tissue>
    </source>
</reference>
<evidence type="ECO:0000313" key="2">
    <source>
        <dbReference type="Proteomes" id="UP000326759"/>
    </source>
</evidence>
<evidence type="ECO:0000313" key="1">
    <source>
        <dbReference type="EMBL" id="KAB7502173.1"/>
    </source>
</evidence>
<name>A0A5N5T6A5_9CRUS</name>
<dbReference type="OrthoDB" id="204305at2759"/>